<dbReference type="GO" id="GO:0003723">
    <property type="term" value="F:RNA binding"/>
    <property type="evidence" value="ECO:0007669"/>
    <property type="project" value="TreeGrafter"/>
</dbReference>
<dbReference type="GO" id="GO:0044528">
    <property type="term" value="P:regulation of mitochondrial mRNA stability"/>
    <property type="evidence" value="ECO:0007669"/>
    <property type="project" value="InterPro"/>
</dbReference>
<organism evidence="4 5">
    <name type="scientific">Paramormyrops kingsleyae</name>
    <dbReference type="NCBI Taxonomy" id="1676925"/>
    <lineage>
        <taxon>Eukaryota</taxon>
        <taxon>Metazoa</taxon>
        <taxon>Chordata</taxon>
        <taxon>Craniata</taxon>
        <taxon>Vertebrata</taxon>
        <taxon>Euteleostomi</taxon>
        <taxon>Actinopterygii</taxon>
        <taxon>Neopterygii</taxon>
        <taxon>Teleostei</taxon>
        <taxon>Osteoglossocephala</taxon>
        <taxon>Osteoglossomorpha</taxon>
        <taxon>Osteoglossiformes</taxon>
        <taxon>Mormyridae</taxon>
        <taxon>Paramormyrops</taxon>
    </lineage>
</organism>
<comment type="subcellular location">
    <subcellularLocation>
        <location evidence="1">Mitochondrion</location>
    </subcellularLocation>
</comment>
<dbReference type="OrthoDB" id="9985850at2759"/>
<dbReference type="GO" id="GO:0005759">
    <property type="term" value="C:mitochondrial matrix"/>
    <property type="evidence" value="ECO:0007669"/>
    <property type="project" value="TreeGrafter"/>
</dbReference>
<dbReference type="InterPro" id="IPR013579">
    <property type="entry name" value="FAST_2"/>
</dbReference>
<dbReference type="Pfam" id="PF08368">
    <property type="entry name" value="FAST_2"/>
    <property type="match status" value="1"/>
</dbReference>
<dbReference type="PANTHER" id="PTHR21228:SF9">
    <property type="entry name" value="FAST KINASE DOMAIN-CONTAINING PROTEIN 3, MITOCHONDRIAL"/>
    <property type="match status" value="1"/>
</dbReference>
<dbReference type="InterPro" id="IPR013584">
    <property type="entry name" value="RAP"/>
</dbReference>
<dbReference type="PANTHER" id="PTHR21228">
    <property type="entry name" value="FAST LEU-RICH DOMAIN-CONTAINING"/>
    <property type="match status" value="1"/>
</dbReference>
<reference evidence="4" key="2">
    <citation type="submission" date="2025-09" db="UniProtKB">
        <authorList>
            <consortium name="Ensembl"/>
        </authorList>
    </citation>
    <scope>IDENTIFICATION</scope>
</reference>
<dbReference type="InterPro" id="IPR050870">
    <property type="entry name" value="FAST_kinase"/>
</dbReference>
<dbReference type="SMART" id="SM00952">
    <property type="entry name" value="RAP"/>
    <property type="match status" value="1"/>
</dbReference>
<dbReference type="Proteomes" id="UP000261540">
    <property type="component" value="Unplaced"/>
</dbReference>
<keyword evidence="2" id="KW-0496">Mitochondrion</keyword>
<proteinExistence type="predicted"/>
<dbReference type="STRING" id="1676925.ENSPKIP00000029390"/>
<evidence type="ECO:0000256" key="1">
    <source>
        <dbReference type="ARBA" id="ARBA00004173"/>
    </source>
</evidence>
<dbReference type="GeneTree" id="ENSGT01030000234607"/>
<keyword evidence="5" id="KW-1185">Reference proteome</keyword>
<evidence type="ECO:0000313" key="5">
    <source>
        <dbReference type="Proteomes" id="UP000261540"/>
    </source>
</evidence>
<dbReference type="GO" id="GO:0000963">
    <property type="term" value="P:mitochondrial RNA processing"/>
    <property type="evidence" value="ECO:0007669"/>
    <property type="project" value="TreeGrafter"/>
</dbReference>
<feature type="domain" description="RAP" evidence="3">
    <location>
        <begin position="596"/>
        <end position="654"/>
    </location>
</feature>
<accession>A0A3B3SGJ5</accession>
<dbReference type="InterPro" id="IPR010622">
    <property type="entry name" value="FAST_Leu-rich"/>
</dbReference>
<protein>
    <submittedName>
        <fullName evidence="4">FAST kinase domains 3</fullName>
    </submittedName>
</protein>
<evidence type="ECO:0000259" key="3">
    <source>
        <dbReference type="PROSITE" id="PS51286"/>
    </source>
</evidence>
<dbReference type="AlphaFoldDB" id="A0A3B3SGJ5"/>
<sequence length="665" mass="74678">MALKLIRAVTRILVRRRRGLHAFHGAASFSRSPIEPWVQTACFACPQTVWKRRVCHPLPFDSGRAHLSTVIRDPVIFSFGSVCLHGDSMPRFLLTQLHRPAVEDERAFSDRLRDCSSSKQVLRLLQTAEVMSDTMAAAALHRIADLELGEGGLRDAEVLQNDVVRALCFQLEHESRRLTEAGLVSALLACTRLYVDPWSTLVVRLVSESQERLDRDRFSVAQLCSLGEALLALEGPGCGMLQQVMDQVRLGSPANWSPDELAAVYGLLQAGAGEGGRYQELLNTMNTHTVSIASRLGPSAISRVLIALVALDQTQAMPLVISLSKHAVRHMVSFSDSELAAVLAALMHFGHSDRFFVEALERRVTATAFESHPETISKVMQYLARRNILSPAIFDVVAESFVYRADSYSTSQVARQIMPFGKLAYLPPNASVLFGKVEAILHSRFSQFQPRTALNLLHSCTLAERFPLNFVAKVFNPYFLQQLQEQGTGIDRIILSQLTQLYMTVKLECPFYEGPSLHRKYRVKSFLAPGRSLETPVEGHLYNSVKAGLIDLLGVRAYFASRVLTPYCYTLDVEIKLDEEGYVLPASNLEDVFKKIAVCIDGPKRFTTNTRRLLGKEAIKQRHLRLLGYEVVQVPFYEFEKLTSKAEVVEYLHKKIFPHSYRLNW</sequence>
<evidence type="ECO:0000313" key="4">
    <source>
        <dbReference type="Ensembl" id="ENSPKIP00000029390.1"/>
    </source>
</evidence>
<dbReference type="Ensembl" id="ENSPKIT00000010187.1">
    <property type="protein sequence ID" value="ENSPKIP00000029390.1"/>
    <property type="gene ID" value="ENSPKIG00000010662.1"/>
</dbReference>
<name>A0A3B3SGJ5_9TELE</name>
<dbReference type="PROSITE" id="PS51286">
    <property type="entry name" value="RAP"/>
    <property type="match status" value="1"/>
</dbReference>
<dbReference type="Pfam" id="PF08373">
    <property type="entry name" value="RAP"/>
    <property type="match status" value="1"/>
</dbReference>
<dbReference type="GO" id="GO:0035770">
    <property type="term" value="C:ribonucleoprotein granule"/>
    <property type="evidence" value="ECO:0007669"/>
    <property type="project" value="TreeGrafter"/>
</dbReference>
<evidence type="ECO:0000256" key="2">
    <source>
        <dbReference type="ARBA" id="ARBA00023128"/>
    </source>
</evidence>
<dbReference type="Pfam" id="PF06743">
    <property type="entry name" value="FAST_1"/>
    <property type="match status" value="1"/>
</dbReference>
<reference evidence="4" key="1">
    <citation type="submission" date="2025-08" db="UniProtKB">
        <authorList>
            <consortium name="Ensembl"/>
        </authorList>
    </citation>
    <scope>IDENTIFICATION</scope>
</reference>